<dbReference type="AlphaFoldDB" id="A0A9P4NLC6"/>
<keyword evidence="4" id="KW-0472">Membrane</keyword>
<dbReference type="PANTHER" id="PTHR31571:SF1">
    <property type="entry name" value="ALTERED INHERITANCE OF MITOCHONDRIA PROTEIN 6"/>
    <property type="match status" value="1"/>
</dbReference>
<evidence type="ECO:0000313" key="6">
    <source>
        <dbReference type="Proteomes" id="UP000800235"/>
    </source>
</evidence>
<proteinExistence type="inferred from homology"/>
<organism evidence="5 6">
    <name type="scientific">Tothia fuscella</name>
    <dbReference type="NCBI Taxonomy" id="1048955"/>
    <lineage>
        <taxon>Eukaryota</taxon>
        <taxon>Fungi</taxon>
        <taxon>Dikarya</taxon>
        <taxon>Ascomycota</taxon>
        <taxon>Pezizomycotina</taxon>
        <taxon>Dothideomycetes</taxon>
        <taxon>Pleosporomycetidae</taxon>
        <taxon>Venturiales</taxon>
        <taxon>Cylindrosympodiaceae</taxon>
        <taxon>Tothia</taxon>
    </lineage>
</organism>
<evidence type="ECO:0000256" key="1">
    <source>
        <dbReference type="ARBA" id="ARBA00008858"/>
    </source>
</evidence>
<comment type="similarity">
    <text evidence="1">Belongs to the AIM6 family.</text>
</comment>
<keyword evidence="4" id="KW-0812">Transmembrane</keyword>
<dbReference type="PANTHER" id="PTHR31571">
    <property type="entry name" value="ALTERED INHERITANCE OF MITOCHONDRIA PROTEIN 6"/>
    <property type="match status" value="1"/>
</dbReference>
<evidence type="ECO:0000256" key="4">
    <source>
        <dbReference type="SAM" id="Phobius"/>
    </source>
</evidence>
<dbReference type="Proteomes" id="UP000800235">
    <property type="component" value="Unassembled WGS sequence"/>
</dbReference>
<evidence type="ECO:0000313" key="5">
    <source>
        <dbReference type="EMBL" id="KAF2425722.1"/>
    </source>
</evidence>
<gene>
    <name evidence="5" type="ORF">EJ08DRAFT_700268</name>
</gene>
<sequence>MGPIYLDEDVEPAGGRSSEELSESDALMEMKPSFSASSSEGIDHNDRCRNSQPSPPWRDAFKTRVQKGRPGACCSESMKLESPARKARSRNVRRCRIFGALLTVCFALFGVYNVISIIVGLGPLFWDPDFDIFFPNWGQKAQVGESLSSYPTDFTRDILPIPVHSHNDYWRRIPLYEAIHYGVTGVEADVWLFDDEELYVGHTASSLTRNRTFKSLYVDPLVKLLDRQNLHTPFANETRNGIFDVDPSQTMVLLVDFKTDGSALFPYVEEHLTDLREKNYLTYYDGVKVIPGPITVVGTGNAPFQLITANNTYRDIFFDAPLDKLTSDAAWLQANPPYQSVNHVKRNEGQGNTGVDPALGAFQFTSENSYYASVNFRQSVGFPWRGHLTHKQKTKLRAQIKAAHDKGLKARYWNTPDWPIGLRHHIWSVLVEEGADFLNVDDLKGAAMHDWRRRSQRDW</sequence>
<keyword evidence="6" id="KW-1185">Reference proteome</keyword>
<name>A0A9P4NLC6_9PEZI</name>
<dbReference type="SUPFAM" id="SSF51695">
    <property type="entry name" value="PLC-like phosphodiesterases"/>
    <property type="match status" value="1"/>
</dbReference>
<feature type="region of interest" description="Disordered" evidence="3">
    <location>
        <begin position="1"/>
        <end position="59"/>
    </location>
</feature>
<feature type="transmembrane region" description="Helical" evidence="4">
    <location>
        <begin position="97"/>
        <end position="126"/>
    </location>
</feature>
<dbReference type="InterPro" id="IPR017946">
    <property type="entry name" value="PLC-like_Pdiesterase_TIM-brl"/>
</dbReference>
<dbReference type="GO" id="GO:0008081">
    <property type="term" value="F:phosphoric diester hydrolase activity"/>
    <property type="evidence" value="ECO:0007669"/>
    <property type="project" value="InterPro"/>
</dbReference>
<keyword evidence="4" id="KW-1133">Transmembrane helix</keyword>
<dbReference type="InterPro" id="IPR051236">
    <property type="entry name" value="HAT_RTT109-like"/>
</dbReference>
<reference evidence="5" key="1">
    <citation type="journal article" date="2020" name="Stud. Mycol.">
        <title>101 Dothideomycetes genomes: a test case for predicting lifestyles and emergence of pathogens.</title>
        <authorList>
            <person name="Haridas S."/>
            <person name="Albert R."/>
            <person name="Binder M."/>
            <person name="Bloem J."/>
            <person name="Labutti K."/>
            <person name="Salamov A."/>
            <person name="Andreopoulos B."/>
            <person name="Baker S."/>
            <person name="Barry K."/>
            <person name="Bills G."/>
            <person name="Bluhm B."/>
            <person name="Cannon C."/>
            <person name="Castanera R."/>
            <person name="Culley D."/>
            <person name="Daum C."/>
            <person name="Ezra D."/>
            <person name="Gonzalez J."/>
            <person name="Henrissat B."/>
            <person name="Kuo A."/>
            <person name="Liang C."/>
            <person name="Lipzen A."/>
            <person name="Lutzoni F."/>
            <person name="Magnuson J."/>
            <person name="Mondo S."/>
            <person name="Nolan M."/>
            <person name="Ohm R."/>
            <person name="Pangilinan J."/>
            <person name="Park H.-J."/>
            <person name="Ramirez L."/>
            <person name="Alfaro M."/>
            <person name="Sun H."/>
            <person name="Tritt A."/>
            <person name="Yoshinaga Y."/>
            <person name="Zwiers L.-H."/>
            <person name="Turgeon B."/>
            <person name="Goodwin S."/>
            <person name="Spatafora J."/>
            <person name="Crous P."/>
            <person name="Grigoriev I."/>
        </authorList>
    </citation>
    <scope>NUCLEOTIDE SEQUENCE</scope>
    <source>
        <strain evidence="5">CBS 130266</strain>
    </source>
</reference>
<evidence type="ECO:0000256" key="3">
    <source>
        <dbReference type="SAM" id="MobiDB-lite"/>
    </source>
</evidence>
<protein>
    <recommendedName>
        <fullName evidence="2">Altered inheritance of mitochondria protein 6</fullName>
    </recommendedName>
</protein>
<feature type="compositionally biased region" description="Acidic residues" evidence="3">
    <location>
        <begin position="1"/>
        <end position="11"/>
    </location>
</feature>
<dbReference type="GO" id="GO:0006629">
    <property type="term" value="P:lipid metabolic process"/>
    <property type="evidence" value="ECO:0007669"/>
    <property type="project" value="InterPro"/>
</dbReference>
<accession>A0A9P4NLC6</accession>
<evidence type="ECO:0000256" key="2">
    <source>
        <dbReference type="ARBA" id="ARBA00014286"/>
    </source>
</evidence>
<dbReference type="EMBL" id="MU007068">
    <property type="protein sequence ID" value="KAF2425722.1"/>
    <property type="molecule type" value="Genomic_DNA"/>
</dbReference>
<comment type="caution">
    <text evidence="5">The sequence shown here is derived from an EMBL/GenBank/DDBJ whole genome shotgun (WGS) entry which is preliminary data.</text>
</comment>
<dbReference type="OrthoDB" id="4153866at2759"/>